<keyword evidence="1" id="KW-0472">Membrane</keyword>
<protein>
    <submittedName>
        <fullName evidence="2">Uncharacterized protein</fullName>
    </submittedName>
</protein>
<accession>A0A2W1LRM2</accession>
<name>A0A2W1LRM2_9BACL</name>
<organism evidence="2 3">
    <name type="scientific">Paenibacillus sambharensis</name>
    <dbReference type="NCBI Taxonomy" id="1803190"/>
    <lineage>
        <taxon>Bacteria</taxon>
        <taxon>Bacillati</taxon>
        <taxon>Bacillota</taxon>
        <taxon>Bacilli</taxon>
        <taxon>Bacillales</taxon>
        <taxon>Paenibacillaceae</taxon>
        <taxon>Paenibacillus</taxon>
    </lineage>
</organism>
<feature type="transmembrane region" description="Helical" evidence="1">
    <location>
        <begin position="68"/>
        <end position="87"/>
    </location>
</feature>
<evidence type="ECO:0000313" key="3">
    <source>
        <dbReference type="Proteomes" id="UP000249522"/>
    </source>
</evidence>
<sequence length="91" mass="10292">MKKLTILKYTRYLFHALLLLFVILTFTGSPSAVYRFLMILCLSLSQLVLTAELYTYNQEDYEKKYPPGTRLLTGFAGVAALGVSIYLSTTL</sequence>
<reference evidence="2 3" key="1">
    <citation type="submission" date="2018-06" db="EMBL/GenBank/DDBJ databases">
        <title>Paenibacillus imtechensis sp. nov.</title>
        <authorList>
            <person name="Pinnaka A.K."/>
            <person name="Singh H."/>
            <person name="Kaur M."/>
        </authorList>
    </citation>
    <scope>NUCLEOTIDE SEQUENCE [LARGE SCALE GENOMIC DNA]</scope>
    <source>
        <strain evidence="2 3">SMB1</strain>
    </source>
</reference>
<keyword evidence="1" id="KW-1133">Transmembrane helix</keyword>
<dbReference type="Proteomes" id="UP000249522">
    <property type="component" value="Unassembled WGS sequence"/>
</dbReference>
<gene>
    <name evidence="2" type="ORF">DNH61_04405</name>
</gene>
<keyword evidence="1" id="KW-0812">Transmembrane</keyword>
<dbReference type="AlphaFoldDB" id="A0A2W1LRM2"/>
<keyword evidence="3" id="KW-1185">Reference proteome</keyword>
<evidence type="ECO:0000256" key="1">
    <source>
        <dbReference type="SAM" id="Phobius"/>
    </source>
</evidence>
<comment type="caution">
    <text evidence="2">The sequence shown here is derived from an EMBL/GenBank/DDBJ whole genome shotgun (WGS) entry which is preliminary data.</text>
</comment>
<evidence type="ECO:0000313" key="2">
    <source>
        <dbReference type="EMBL" id="PZD97134.1"/>
    </source>
</evidence>
<feature type="transmembrane region" description="Helical" evidence="1">
    <location>
        <begin position="12"/>
        <end position="30"/>
    </location>
</feature>
<proteinExistence type="predicted"/>
<dbReference type="EMBL" id="QKRB01000031">
    <property type="protein sequence ID" value="PZD97134.1"/>
    <property type="molecule type" value="Genomic_DNA"/>
</dbReference>